<gene>
    <name evidence="2" type="ORF">L596_015966</name>
</gene>
<sequence length="221" mass="22534">MSRPNPPVVVIASKGTRLQKGVSGSRSITRSQQLLSPLLVSDWDNNGFFLALRPLQRRPRRLHRESRAPRLSSSSVFRWPTPTSTLAPLATRPSKEATDAVGGILNGASGAAGGLDISKIVGGVTGAAGGAGGPLGAVLGIVESLLNVILGLLGSLGGIAGGAENPLALSPESLEAELKTPLALSPESLEAPLESSEASPTPPPTPPAASRSVPKNRLIES</sequence>
<reference evidence="2 3" key="1">
    <citation type="journal article" date="2015" name="Genome Biol.">
        <title>Comparative genomics of Steinernema reveals deeply conserved gene regulatory networks.</title>
        <authorList>
            <person name="Dillman A.R."/>
            <person name="Macchietto M."/>
            <person name="Porter C.F."/>
            <person name="Rogers A."/>
            <person name="Williams B."/>
            <person name="Antoshechkin I."/>
            <person name="Lee M.M."/>
            <person name="Goodwin Z."/>
            <person name="Lu X."/>
            <person name="Lewis E.E."/>
            <person name="Goodrich-Blair H."/>
            <person name="Stock S.P."/>
            <person name="Adams B.J."/>
            <person name="Sternberg P.W."/>
            <person name="Mortazavi A."/>
        </authorList>
    </citation>
    <scope>NUCLEOTIDE SEQUENCE [LARGE SCALE GENOMIC DNA]</scope>
    <source>
        <strain evidence="2 3">ALL</strain>
    </source>
</reference>
<evidence type="ECO:0000313" key="2">
    <source>
        <dbReference type="EMBL" id="TKR82209.1"/>
    </source>
</evidence>
<feature type="compositionally biased region" description="Low complexity" evidence="1">
    <location>
        <begin position="181"/>
        <end position="199"/>
    </location>
</feature>
<dbReference type="AlphaFoldDB" id="A0A4U5NGK4"/>
<evidence type="ECO:0000256" key="1">
    <source>
        <dbReference type="SAM" id="MobiDB-lite"/>
    </source>
</evidence>
<evidence type="ECO:0000313" key="3">
    <source>
        <dbReference type="Proteomes" id="UP000298663"/>
    </source>
</evidence>
<accession>A0A4U5NGK4</accession>
<reference evidence="2 3" key="2">
    <citation type="journal article" date="2019" name="G3 (Bethesda)">
        <title>Hybrid Assembly of the Genome of the Entomopathogenic Nematode Steinernema carpocapsae Identifies the X-Chromosome.</title>
        <authorList>
            <person name="Serra L."/>
            <person name="Macchietto M."/>
            <person name="Macias-Munoz A."/>
            <person name="McGill C.J."/>
            <person name="Rodriguez I.M."/>
            <person name="Rodriguez B."/>
            <person name="Murad R."/>
            <person name="Mortazavi A."/>
        </authorList>
    </citation>
    <scope>NUCLEOTIDE SEQUENCE [LARGE SCALE GENOMIC DNA]</scope>
    <source>
        <strain evidence="2 3">ALL</strain>
    </source>
</reference>
<feature type="region of interest" description="Disordered" evidence="1">
    <location>
        <begin position="178"/>
        <end position="221"/>
    </location>
</feature>
<keyword evidence="3" id="KW-1185">Reference proteome</keyword>
<proteinExistence type="predicted"/>
<dbReference type="EMBL" id="AZBU02000004">
    <property type="protein sequence ID" value="TKR82209.1"/>
    <property type="molecule type" value="Genomic_DNA"/>
</dbReference>
<protein>
    <submittedName>
        <fullName evidence="2">Uncharacterized protein</fullName>
    </submittedName>
</protein>
<comment type="caution">
    <text evidence="2">The sequence shown here is derived from an EMBL/GenBank/DDBJ whole genome shotgun (WGS) entry which is preliminary data.</text>
</comment>
<dbReference type="Proteomes" id="UP000298663">
    <property type="component" value="Unassembled WGS sequence"/>
</dbReference>
<name>A0A4U5NGK4_STECR</name>
<organism evidence="2 3">
    <name type="scientific">Steinernema carpocapsae</name>
    <name type="common">Entomopathogenic nematode</name>
    <dbReference type="NCBI Taxonomy" id="34508"/>
    <lineage>
        <taxon>Eukaryota</taxon>
        <taxon>Metazoa</taxon>
        <taxon>Ecdysozoa</taxon>
        <taxon>Nematoda</taxon>
        <taxon>Chromadorea</taxon>
        <taxon>Rhabditida</taxon>
        <taxon>Tylenchina</taxon>
        <taxon>Panagrolaimomorpha</taxon>
        <taxon>Strongyloidoidea</taxon>
        <taxon>Steinernematidae</taxon>
        <taxon>Steinernema</taxon>
    </lineage>
</organism>